<evidence type="ECO:0000256" key="1">
    <source>
        <dbReference type="ARBA" id="ARBA00009013"/>
    </source>
</evidence>
<dbReference type="Pfam" id="PF01740">
    <property type="entry name" value="STAS"/>
    <property type="match status" value="1"/>
</dbReference>
<sequence>MTATPSVRPLGPRLLVDVAAADSWLVIELHGELDIATVPAVVEQAETAIAMAGAPRLALDLSRVSFCDSSAINAFIRLWKRLRGAGGELALLRPHRRVATVLRRTGLDRVLRICEALPA</sequence>
<gene>
    <name evidence="4" type="ORF">J4557_09320</name>
</gene>
<dbReference type="Proteomes" id="UP000666915">
    <property type="component" value="Unassembled WGS sequence"/>
</dbReference>
<dbReference type="InterPro" id="IPR002645">
    <property type="entry name" value="STAS_dom"/>
</dbReference>
<evidence type="ECO:0000256" key="2">
    <source>
        <dbReference type="RuleBase" id="RU003749"/>
    </source>
</evidence>
<evidence type="ECO:0000259" key="3">
    <source>
        <dbReference type="PROSITE" id="PS50801"/>
    </source>
</evidence>
<dbReference type="CDD" id="cd07043">
    <property type="entry name" value="STAS_anti-anti-sigma_factors"/>
    <property type="match status" value="1"/>
</dbReference>
<proteinExistence type="inferred from homology"/>
<name>A0ABS3QUW1_9ACTN</name>
<evidence type="ECO:0000313" key="4">
    <source>
        <dbReference type="EMBL" id="MBO2437716.1"/>
    </source>
</evidence>
<dbReference type="Gene3D" id="3.30.750.24">
    <property type="entry name" value="STAS domain"/>
    <property type="match status" value="1"/>
</dbReference>
<comment type="similarity">
    <text evidence="1 2">Belongs to the anti-sigma-factor antagonist family.</text>
</comment>
<feature type="domain" description="STAS" evidence="3">
    <location>
        <begin position="14"/>
        <end position="119"/>
    </location>
</feature>
<organism evidence="4 5">
    <name type="scientific">Actinomadura nitritigenes</name>
    <dbReference type="NCBI Taxonomy" id="134602"/>
    <lineage>
        <taxon>Bacteria</taxon>
        <taxon>Bacillati</taxon>
        <taxon>Actinomycetota</taxon>
        <taxon>Actinomycetes</taxon>
        <taxon>Streptosporangiales</taxon>
        <taxon>Thermomonosporaceae</taxon>
        <taxon>Actinomadura</taxon>
    </lineage>
</organism>
<dbReference type="PROSITE" id="PS50801">
    <property type="entry name" value="STAS"/>
    <property type="match status" value="1"/>
</dbReference>
<reference evidence="4 5" key="1">
    <citation type="submission" date="2021-03" db="EMBL/GenBank/DDBJ databases">
        <authorList>
            <person name="Kanchanasin P."/>
            <person name="Saeng-In P."/>
            <person name="Phongsopitanun W."/>
            <person name="Yuki M."/>
            <person name="Kudo T."/>
            <person name="Ohkuma M."/>
            <person name="Tanasupawat S."/>
        </authorList>
    </citation>
    <scope>NUCLEOTIDE SEQUENCE [LARGE SCALE GENOMIC DNA]</scope>
    <source>
        <strain evidence="4 5">L46</strain>
    </source>
</reference>
<dbReference type="PANTHER" id="PTHR33495:SF2">
    <property type="entry name" value="ANTI-SIGMA FACTOR ANTAGONIST TM_1081-RELATED"/>
    <property type="match status" value="1"/>
</dbReference>
<comment type="caution">
    <text evidence="4">The sequence shown here is derived from an EMBL/GenBank/DDBJ whole genome shotgun (WGS) entry which is preliminary data.</text>
</comment>
<protein>
    <recommendedName>
        <fullName evidence="2">Anti-sigma factor antagonist</fullName>
    </recommendedName>
</protein>
<dbReference type="NCBIfam" id="TIGR00377">
    <property type="entry name" value="ant_ant_sig"/>
    <property type="match status" value="1"/>
</dbReference>
<dbReference type="InterPro" id="IPR036513">
    <property type="entry name" value="STAS_dom_sf"/>
</dbReference>
<dbReference type="EMBL" id="JAGEOK010000005">
    <property type="protein sequence ID" value="MBO2437716.1"/>
    <property type="molecule type" value="Genomic_DNA"/>
</dbReference>
<dbReference type="RefSeq" id="WP_208266041.1">
    <property type="nucleotide sequence ID" value="NZ_BAAAGM010000026.1"/>
</dbReference>
<dbReference type="PANTHER" id="PTHR33495">
    <property type="entry name" value="ANTI-SIGMA FACTOR ANTAGONIST TM_1081-RELATED-RELATED"/>
    <property type="match status" value="1"/>
</dbReference>
<keyword evidence="5" id="KW-1185">Reference proteome</keyword>
<dbReference type="SUPFAM" id="SSF52091">
    <property type="entry name" value="SpoIIaa-like"/>
    <property type="match status" value="1"/>
</dbReference>
<accession>A0ABS3QUW1</accession>
<dbReference type="InterPro" id="IPR003658">
    <property type="entry name" value="Anti-sigma_ant"/>
</dbReference>
<evidence type="ECO:0000313" key="5">
    <source>
        <dbReference type="Proteomes" id="UP000666915"/>
    </source>
</evidence>